<evidence type="ECO:0000256" key="5">
    <source>
        <dbReference type="ARBA" id="ARBA00022989"/>
    </source>
</evidence>
<dbReference type="STRING" id="29321.AAV33_07290"/>
<evidence type="ECO:0000256" key="4">
    <source>
        <dbReference type="ARBA" id="ARBA00022692"/>
    </source>
</evidence>
<reference evidence="12 13" key="2">
    <citation type="submission" date="2012-08" db="EMBL/GenBank/DDBJ databases">
        <title>The Genome Sequence of Turicella otitidis ATCC 51513.</title>
        <authorList>
            <consortium name="The Broad Institute Genome Sequencing Platform"/>
            <person name="Earl A."/>
            <person name="Ward D."/>
            <person name="Feldgarden M."/>
            <person name="Gevers D."/>
            <person name="Huys G."/>
            <person name="Walker B."/>
            <person name="Young S.K."/>
            <person name="Zeng Q."/>
            <person name="Gargeya S."/>
            <person name="Fitzgerald M."/>
            <person name="Haas B."/>
            <person name="Abouelleil A."/>
            <person name="Alvarado L."/>
            <person name="Arachchi H.M."/>
            <person name="Berlin A.M."/>
            <person name="Chapman S.B."/>
            <person name="Goldberg J."/>
            <person name="Griggs A."/>
            <person name="Gujja S."/>
            <person name="Hansen M."/>
            <person name="Howarth C."/>
            <person name="Imamovic A."/>
            <person name="Larimer J."/>
            <person name="McCowen C."/>
            <person name="Montmayeur A."/>
            <person name="Murphy C."/>
            <person name="Neiman D."/>
            <person name="Pearson M."/>
            <person name="Priest M."/>
            <person name="Roberts A."/>
            <person name="Saif S."/>
            <person name="Shea T."/>
            <person name="Sisk P."/>
            <person name="Sykes S."/>
            <person name="Wortman J."/>
            <person name="Nusbaum C."/>
            <person name="Birren B."/>
        </authorList>
    </citation>
    <scope>NUCLEOTIDE SEQUENCE [LARGE SCALE GENOMIC DNA]</scope>
    <source>
        <strain evidence="12 13">ATCC 51513</strain>
    </source>
</reference>
<dbReference type="GO" id="GO:0008381">
    <property type="term" value="F:mechanosensitive monoatomic ion channel activity"/>
    <property type="evidence" value="ECO:0007669"/>
    <property type="project" value="UniProtKB-UniRule"/>
</dbReference>
<keyword evidence="13" id="KW-1185">Reference proteome</keyword>
<evidence type="ECO:0000313" key="11">
    <source>
        <dbReference type="EMBL" id="CCI83262.1"/>
    </source>
</evidence>
<evidence type="ECO:0000256" key="8">
    <source>
        <dbReference type="ARBA" id="ARBA00023303"/>
    </source>
</evidence>
<evidence type="ECO:0000256" key="10">
    <source>
        <dbReference type="SAM" id="MobiDB-lite"/>
    </source>
</evidence>
<keyword evidence="5 9" id="KW-1133">Transmembrane helix</keyword>
<feature type="compositionally biased region" description="Basic and acidic residues" evidence="10">
    <location>
        <begin position="135"/>
        <end position="147"/>
    </location>
</feature>
<organism evidence="11 14">
    <name type="scientific">Corynebacterium otitidis ATCC 51513</name>
    <dbReference type="NCBI Taxonomy" id="883169"/>
    <lineage>
        <taxon>Bacteria</taxon>
        <taxon>Bacillati</taxon>
        <taxon>Actinomycetota</taxon>
        <taxon>Actinomycetes</taxon>
        <taxon>Mycobacteriales</taxon>
        <taxon>Corynebacteriaceae</taxon>
        <taxon>Corynebacterium</taxon>
    </lineage>
</organism>
<protein>
    <recommendedName>
        <fullName evidence="9">Large-conductance mechanosensitive channel</fullName>
    </recommendedName>
</protein>
<dbReference type="HOGENOM" id="CLU_095787_1_1_11"/>
<evidence type="ECO:0000256" key="1">
    <source>
        <dbReference type="ARBA" id="ARBA00004141"/>
    </source>
</evidence>
<evidence type="ECO:0000313" key="13">
    <source>
        <dbReference type="Proteomes" id="UP000006078"/>
    </source>
</evidence>
<evidence type="ECO:0000256" key="3">
    <source>
        <dbReference type="ARBA" id="ARBA00022475"/>
    </source>
</evidence>
<dbReference type="NCBIfam" id="TIGR00220">
    <property type="entry name" value="mscL"/>
    <property type="match status" value="1"/>
</dbReference>
<keyword evidence="7 9" id="KW-0472">Membrane</keyword>
<evidence type="ECO:0000256" key="2">
    <source>
        <dbReference type="ARBA" id="ARBA00022448"/>
    </source>
</evidence>
<evidence type="ECO:0000256" key="7">
    <source>
        <dbReference type="ARBA" id="ARBA00023136"/>
    </source>
</evidence>
<gene>
    <name evidence="9 11" type="primary">mscL</name>
    <name evidence="11" type="ORF">BN46_0523</name>
    <name evidence="12" type="ORF">HMPREF9719_01026</name>
</gene>
<dbReference type="PATRIC" id="fig|883169.3.peg.991"/>
<comment type="subunit">
    <text evidence="9">Homopentamer.</text>
</comment>
<evidence type="ECO:0000256" key="6">
    <source>
        <dbReference type="ARBA" id="ARBA00023065"/>
    </source>
</evidence>
<dbReference type="RefSeq" id="WP_004600916.1">
    <property type="nucleotide sequence ID" value="NZ_HF541866.1"/>
</dbReference>
<comment type="similarity">
    <text evidence="9">Belongs to the MscL family.</text>
</comment>
<dbReference type="PANTHER" id="PTHR30266">
    <property type="entry name" value="MECHANOSENSITIVE CHANNEL MSCL"/>
    <property type="match status" value="1"/>
</dbReference>
<dbReference type="InterPro" id="IPR001185">
    <property type="entry name" value="MS_channel"/>
</dbReference>
<dbReference type="AlphaFoldDB" id="I7L8J7"/>
<dbReference type="eggNOG" id="COG1970">
    <property type="taxonomic scope" value="Bacteria"/>
</dbReference>
<feature type="region of interest" description="Disordered" evidence="10">
    <location>
        <begin position="135"/>
        <end position="168"/>
    </location>
</feature>
<comment type="subcellular location">
    <subcellularLocation>
        <location evidence="9">Cell membrane</location>
        <topology evidence="9">Multi-pass membrane protein</topology>
    </subcellularLocation>
    <subcellularLocation>
        <location evidence="1">Membrane</location>
        <topology evidence="1">Multi-pass membrane protein</topology>
    </subcellularLocation>
</comment>
<sequence>MLKGFRDFILRGNVIELSVAVVIGAAFTSIVEASTDNIVNPLVAALGGDGSEVEGLSVQLISGNSATIIDFGKVISAAINFLLVATVVYFILIAPMNKLAELKKKRLGVEAEEAEELPDDQHLLAEIRDLLKERAGELEEPSGRHSVPETAPQAGTADGPGAEDGKNS</sequence>
<keyword evidence="6 9" id="KW-0406">Ion transport</keyword>
<name>I7L8J7_9CORY</name>
<reference evidence="11 14" key="1">
    <citation type="journal article" date="2012" name="J. Bacteriol.">
        <title>Draft Genome Sequence of Turicella otitidis ATCC 51513, Isolated from Middle Ear Fluid from a Child with Otitis Media.</title>
        <authorList>
            <person name="Brinkrolf K."/>
            <person name="Schneider J."/>
            <person name="Knecht M."/>
            <person name="Ruckert C."/>
            <person name="Tauch A."/>
        </authorList>
    </citation>
    <scope>NUCLEOTIDE SEQUENCE [LARGE SCALE GENOMIC DNA]</scope>
    <source>
        <strain evidence="11 14">ATCC 51513</strain>
    </source>
</reference>
<feature type="transmembrane region" description="Helical" evidence="9">
    <location>
        <begin position="74"/>
        <end position="96"/>
    </location>
</feature>
<comment type="function">
    <text evidence="9">Channel that opens in response to stretch forces in the membrane lipid bilayer. May participate in the regulation of osmotic pressure changes within the cell.</text>
</comment>
<keyword evidence="8 9" id="KW-0407">Ion channel</keyword>
<dbReference type="Gene3D" id="1.10.1200.120">
    <property type="entry name" value="Large-conductance mechanosensitive channel, MscL, domain 1"/>
    <property type="match status" value="1"/>
</dbReference>
<keyword evidence="4 9" id="KW-0812">Transmembrane</keyword>
<dbReference type="InterPro" id="IPR036019">
    <property type="entry name" value="MscL_channel"/>
</dbReference>
<comment type="caution">
    <text evidence="11">The sequence shown here is derived from an EMBL/GenBank/DDBJ whole genome shotgun (WGS) entry which is preliminary data.</text>
</comment>
<dbReference type="GO" id="GO:0005886">
    <property type="term" value="C:plasma membrane"/>
    <property type="evidence" value="ECO:0007669"/>
    <property type="project" value="UniProtKB-SubCell"/>
</dbReference>
<dbReference type="Pfam" id="PF01741">
    <property type="entry name" value="MscL"/>
    <property type="match status" value="1"/>
</dbReference>
<dbReference type="HAMAP" id="MF_00115">
    <property type="entry name" value="MscL"/>
    <property type="match status" value="1"/>
</dbReference>
<dbReference type="SUPFAM" id="SSF81330">
    <property type="entry name" value="Gated mechanosensitive channel"/>
    <property type="match status" value="1"/>
</dbReference>
<dbReference type="Proteomes" id="UP000011016">
    <property type="component" value="Unassembled WGS sequence"/>
</dbReference>
<dbReference type="PRINTS" id="PR01264">
    <property type="entry name" value="MECHCHANNEL"/>
</dbReference>
<dbReference type="InterPro" id="IPR037673">
    <property type="entry name" value="MSC/AndL"/>
</dbReference>
<dbReference type="EMBL" id="CAJZ01000079">
    <property type="protein sequence ID" value="CCI83262.1"/>
    <property type="molecule type" value="Genomic_DNA"/>
</dbReference>
<evidence type="ECO:0000313" key="12">
    <source>
        <dbReference type="EMBL" id="EJZ82043.1"/>
    </source>
</evidence>
<keyword evidence="3 9" id="KW-1003">Cell membrane</keyword>
<accession>I7L8J7</accession>
<proteinExistence type="inferred from homology"/>
<evidence type="ECO:0000256" key="9">
    <source>
        <dbReference type="HAMAP-Rule" id="MF_00115"/>
    </source>
</evidence>
<dbReference type="PANTHER" id="PTHR30266:SF2">
    <property type="entry name" value="LARGE-CONDUCTANCE MECHANOSENSITIVE CHANNEL"/>
    <property type="match status" value="1"/>
</dbReference>
<dbReference type="EMBL" id="AHAE01000045">
    <property type="protein sequence ID" value="EJZ82043.1"/>
    <property type="molecule type" value="Genomic_DNA"/>
</dbReference>
<keyword evidence="2 9" id="KW-0813">Transport</keyword>
<dbReference type="OrthoDB" id="9810350at2"/>
<dbReference type="Proteomes" id="UP000006078">
    <property type="component" value="Unassembled WGS sequence"/>
</dbReference>
<evidence type="ECO:0000313" key="14">
    <source>
        <dbReference type="Proteomes" id="UP000011016"/>
    </source>
</evidence>
<feature type="transmembrane region" description="Helical" evidence="9">
    <location>
        <begin position="12"/>
        <end position="31"/>
    </location>
</feature>